<comment type="caution">
    <text evidence="7">The sequence shown here is derived from an EMBL/GenBank/DDBJ whole genome shotgun (WGS) entry which is preliminary data.</text>
</comment>
<protein>
    <recommendedName>
        <fullName evidence="6">MYND-type domain-containing protein</fullName>
    </recommendedName>
</protein>
<dbReference type="Proteomes" id="UP000243579">
    <property type="component" value="Unassembled WGS sequence"/>
</dbReference>
<keyword evidence="3" id="KW-0862">Zinc</keyword>
<sequence length="698" mass="75320">MEDVLICEDCRVPQAKRSGFRESQWDNPRPVCNACATNRAWTLFAADLAACPNAQVVHNHGVKERPTPAPGVVARPASEPLQWEREAAKKMQSQPKPSPQTGSTAEGRDDDTLSRWQSHPMWCSGCSKPTRQASRCSRCKRAHFCSTACQTSSWAQHKAVCTPQRTDDKAMVALCGEVASEDFVVCWKALTALQVRLSEGANVGYSTVESFLGHGGLGLLLARLEPAAVTANPEALETTWQVLLLLTRFVEANPVTALHLRSHGGVAVLARLLATADDLRLRASAIVALSTMLAAALELASTFVDLDLLPVFVALLSDAPMSAGQLRDEVDVVACLQSSALLLQLLEHGDHATVLDSLACFRLTCNGETATTMTILVDLLSKRDDMKSHGAATNSAVGEHLYFNVLTVVGILVHSEDAAIKQAFADAGFFPLWRDLVMTHLADDGAGPRRACDWLLRSLQTYVYDWRPRAAERRATTIAALDRIVGLATPFLRSCEFCQVLTAEEDIVTVAGDALQYAVAAYIASPDATSHRVVLASLDLFLCAVLPPFDMADADRAQRVHAHVDVVAVTLDRILWLLHGAAEPSEPLVTMLTETIKCCGLVAHFGQSMPLPTSTQVPKALAAILVKDTTPHAVQRVALAALVQWATSGNAVRFTDDVTRLLATAVTTLRATSDTTFMPILAAFQELIEGANSTHETS</sequence>
<organism evidence="7 8">
    <name type="scientific">Achlya hypogyna</name>
    <name type="common">Oomycete</name>
    <name type="synonym">Protoachlya hypogyna</name>
    <dbReference type="NCBI Taxonomy" id="1202772"/>
    <lineage>
        <taxon>Eukaryota</taxon>
        <taxon>Sar</taxon>
        <taxon>Stramenopiles</taxon>
        <taxon>Oomycota</taxon>
        <taxon>Saprolegniomycetes</taxon>
        <taxon>Saprolegniales</taxon>
        <taxon>Achlyaceae</taxon>
        <taxon>Achlya</taxon>
    </lineage>
</organism>
<dbReference type="PROSITE" id="PS50865">
    <property type="entry name" value="ZF_MYND_2"/>
    <property type="match status" value="1"/>
</dbReference>
<keyword evidence="8" id="KW-1185">Reference proteome</keyword>
<evidence type="ECO:0000256" key="1">
    <source>
        <dbReference type="ARBA" id="ARBA00022723"/>
    </source>
</evidence>
<dbReference type="AlphaFoldDB" id="A0A1V9ZPB1"/>
<dbReference type="GO" id="GO:0008270">
    <property type="term" value="F:zinc ion binding"/>
    <property type="evidence" value="ECO:0007669"/>
    <property type="project" value="UniProtKB-KW"/>
</dbReference>
<dbReference type="EMBL" id="JNBR01000039">
    <property type="protein sequence ID" value="OQR99824.1"/>
    <property type="molecule type" value="Genomic_DNA"/>
</dbReference>
<feature type="region of interest" description="Disordered" evidence="5">
    <location>
        <begin position="87"/>
        <end position="111"/>
    </location>
</feature>
<evidence type="ECO:0000313" key="7">
    <source>
        <dbReference type="EMBL" id="OQR99824.1"/>
    </source>
</evidence>
<evidence type="ECO:0000256" key="2">
    <source>
        <dbReference type="ARBA" id="ARBA00022771"/>
    </source>
</evidence>
<dbReference type="SUPFAM" id="SSF144232">
    <property type="entry name" value="HIT/MYND zinc finger-like"/>
    <property type="match status" value="1"/>
</dbReference>
<evidence type="ECO:0000256" key="3">
    <source>
        <dbReference type="ARBA" id="ARBA00022833"/>
    </source>
</evidence>
<feature type="compositionally biased region" description="Polar residues" evidence="5">
    <location>
        <begin position="91"/>
        <end position="104"/>
    </location>
</feature>
<evidence type="ECO:0000259" key="6">
    <source>
        <dbReference type="PROSITE" id="PS50865"/>
    </source>
</evidence>
<dbReference type="Pfam" id="PF01753">
    <property type="entry name" value="zf-MYND"/>
    <property type="match status" value="1"/>
</dbReference>
<accession>A0A1V9ZPB1</accession>
<evidence type="ECO:0000256" key="4">
    <source>
        <dbReference type="PROSITE-ProRule" id="PRU00134"/>
    </source>
</evidence>
<evidence type="ECO:0000313" key="8">
    <source>
        <dbReference type="Proteomes" id="UP000243579"/>
    </source>
</evidence>
<dbReference type="InterPro" id="IPR016024">
    <property type="entry name" value="ARM-type_fold"/>
</dbReference>
<feature type="domain" description="MYND-type" evidence="6">
    <location>
        <begin position="123"/>
        <end position="161"/>
    </location>
</feature>
<dbReference type="OrthoDB" id="432970at2759"/>
<name>A0A1V9ZPB1_ACHHY</name>
<dbReference type="Gene3D" id="6.10.140.2220">
    <property type="match status" value="1"/>
</dbReference>
<proteinExistence type="predicted"/>
<keyword evidence="1" id="KW-0479">Metal-binding</keyword>
<keyword evidence="2 4" id="KW-0863">Zinc-finger</keyword>
<reference evidence="7 8" key="1">
    <citation type="journal article" date="2014" name="Genome Biol. Evol.">
        <title>The secreted proteins of Achlya hypogyna and Thraustotheca clavata identify the ancestral oomycete secretome and reveal gene acquisitions by horizontal gene transfer.</title>
        <authorList>
            <person name="Misner I."/>
            <person name="Blouin N."/>
            <person name="Leonard G."/>
            <person name="Richards T.A."/>
            <person name="Lane C.E."/>
        </authorList>
    </citation>
    <scope>NUCLEOTIDE SEQUENCE [LARGE SCALE GENOMIC DNA]</scope>
    <source>
        <strain evidence="7 8">ATCC 48635</strain>
    </source>
</reference>
<evidence type="ECO:0000256" key="5">
    <source>
        <dbReference type="SAM" id="MobiDB-lite"/>
    </source>
</evidence>
<dbReference type="InterPro" id="IPR002893">
    <property type="entry name" value="Znf_MYND"/>
</dbReference>
<dbReference type="Gene3D" id="1.25.10.10">
    <property type="entry name" value="Leucine-rich Repeat Variant"/>
    <property type="match status" value="1"/>
</dbReference>
<gene>
    <name evidence="7" type="ORF">ACHHYP_04296</name>
</gene>
<dbReference type="SUPFAM" id="SSF48371">
    <property type="entry name" value="ARM repeat"/>
    <property type="match status" value="1"/>
</dbReference>
<dbReference type="InterPro" id="IPR011989">
    <property type="entry name" value="ARM-like"/>
</dbReference>